<evidence type="ECO:0000256" key="7">
    <source>
        <dbReference type="ARBA" id="ARBA00022771"/>
    </source>
</evidence>
<dbReference type="SMART" id="SM00647">
    <property type="entry name" value="IBR"/>
    <property type="match status" value="2"/>
</dbReference>
<dbReference type="GO" id="GO:0061630">
    <property type="term" value="F:ubiquitin protein ligase activity"/>
    <property type="evidence" value="ECO:0007669"/>
    <property type="project" value="UniProtKB-EC"/>
</dbReference>
<dbReference type="InterPro" id="IPR017907">
    <property type="entry name" value="Znf_RING_CS"/>
</dbReference>
<dbReference type="InterPro" id="IPR044066">
    <property type="entry name" value="TRIAD_supradom"/>
</dbReference>
<dbReference type="GO" id="GO:0005634">
    <property type="term" value="C:nucleus"/>
    <property type="evidence" value="ECO:0007669"/>
    <property type="project" value="UniProtKB-ARBA"/>
</dbReference>
<dbReference type="InterPro" id="IPR031128">
    <property type="entry name" value="RNF14_RING-HC_Zfn"/>
</dbReference>
<organism evidence="16">
    <name type="scientific">Camponotus floridanus</name>
    <name type="common">Florida carpenter ant</name>
    <dbReference type="NCBI Taxonomy" id="104421"/>
    <lineage>
        <taxon>Eukaryota</taxon>
        <taxon>Metazoa</taxon>
        <taxon>Ecdysozoa</taxon>
        <taxon>Arthropoda</taxon>
        <taxon>Hexapoda</taxon>
        <taxon>Insecta</taxon>
        <taxon>Pterygota</taxon>
        <taxon>Neoptera</taxon>
        <taxon>Endopterygota</taxon>
        <taxon>Hymenoptera</taxon>
        <taxon>Apocrita</taxon>
        <taxon>Aculeata</taxon>
        <taxon>Formicoidea</taxon>
        <taxon>Formicidae</taxon>
        <taxon>Formicinae</taxon>
        <taxon>Camponotus</taxon>
    </lineage>
</organism>
<dbReference type="SUPFAM" id="SSF54495">
    <property type="entry name" value="UBC-like"/>
    <property type="match status" value="1"/>
</dbReference>
<evidence type="ECO:0000313" key="16">
    <source>
        <dbReference type="Proteomes" id="UP000000311"/>
    </source>
</evidence>
<dbReference type="CDD" id="cd20354">
    <property type="entry name" value="Rcat_RBR_RNF14"/>
    <property type="match status" value="1"/>
</dbReference>
<dbReference type="SUPFAM" id="SSF57850">
    <property type="entry name" value="RING/U-box"/>
    <property type="match status" value="3"/>
</dbReference>
<evidence type="ECO:0000256" key="1">
    <source>
        <dbReference type="ARBA" id="ARBA00001798"/>
    </source>
</evidence>
<dbReference type="PANTHER" id="PTHR11685">
    <property type="entry name" value="RBR FAMILY RING FINGER AND IBR DOMAIN-CONTAINING"/>
    <property type="match status" value="1"/>
</dbReference>
<dbReference type="OMA" id="SVKWLEP"/>
<dbReference type="CDD" id="cd20341">
    <property type="entry name" value="BRcat_RBR_RNF14"/>
    <property type="match status" value="1"/>
</dbReference>
<feature type="domain" description="RING-type" evidence="12">
    <location>
        <begin position="197"/>
        <end position="245"/>
    </location>
</feature>
<dbReference type="Proteomes" id="UP000000311">
    <property type="component" value="Unassembled WGS sequence"/>
</dbReference>
<dbReference type="InterPro" id="IPR016135">
    <property type="entry name" value="UBQ-conjugating_enzyme/RWD"/>
</dbReference>
<evidence type="ECO:0000313" key="15">
    <source>
        <dbReference type="EMBL" id="EFN73023.1"/>
    </source>
</evidence>
<dbReference type="InterPro" id="IPR001841">
    <property type="entry name" value="Znf_RING"/>
</dbReference>
<dbReference type="Gene3D" id="3.10.110.10">
    <property type="entry name" value="Ubiquitin Conjugating Enzyme"/>
    <property type="match status" value="1"/>
</dbReference>
<dbReference type="GO" id="GO:0008270">
    <property type="term" value="F:zinc ion binding"/>
    <property type="evidence" value="ECO:0007669"/>
    <property type="project" value="UniProtKB-KW"/>
</dbReference>
<dbReference type="Pfam" id="PF05773">
    <property type="entry name" value="RWD"/>
    <property type="match status" value="1"/>
</dbReference>
<dbReference type="PROSITE" id="PS00518">
    <property type="entry name" value="ZF_RING_1"/>
    <property type="match status" value="1"/>
</dbReference>
<dbReference type="InterPro" id="IPR013083">
    <property type="entry name" value="Znf_RING/FYVE/PHD"/>
</dbReference>
<dbReference type="Pfam" id="PF26200">
    <property type="entry name" value="Rcat_RNF216"/>
    <property type="match status" value="1"/>
</dbReference>
<dbReference type="CDD" id="cd23820">
    <property type="entry name" value="RWD_RNF14"/>
    <property type="match status" value="1"/>
</dbReference>
<dbReference type="InParanoid" id="E2A0X0"/>
<gene>
    <name evidence="15" type="ORF">EAG_11315</name>
</gene>
<protein>
    <recommendedName>
        <fullName evidence="3">RBR-type E3 ubiquitin transferase</fullName>
        <ecNumber evidence="3">2.3.2.31</ecNumber>
    </recommendedName>
</protein>
<evidence type="ECO:0000256" key="5">
    <source>
        <dbReference type="ARBA" id="ARBA00022723"/>
    </source>
</evidence>
<evidence type="ECO:0000256" key="9">
    <source>
        <dbReference type="ARBA" id="ARBA00022833"/>
    </source>
</evidence>
<evidence type="ECO:0000259" key="12">
    <source>
        <dbReference type="PROSITE" id="PS50089"/>
    </source>
</evidence>
<dbReference type="SMART" id="SM00591">
    <property type="entry name" value="RWD"/>
    <property type="match status" value="1"/>
</dbReference>
<dbReference type="InterPro" id="IPR047548">
    <property type="entry name" value="Rcat_RBR_RNF14"/>
</dbReference>
<comment type="catalytic activity">
    <reaction evidence="1">
        <text>[E2 ubiquitin-conjugating enzyme]-S-ubiquitinyl-L-cysteine + [acceptor protein]-L-lysine = [E2 ubiquitin-conjugating enzyme]-L-cysteine + [acceptor protein]-N(6)-ubiquitinyl-L-lysine.</text>
        <dbReference type="EC" id="2.3.2.31"/>
    </reaction>
</comment>
<feature type="domain" description="RWD" evidence="13">
    <location>
        <begin position="1"/>
        <end position="130"/>
    </location>
</feature>
<keyword evidence="9" id="KW-0862">Zinc</keyword>
<dbReference type="InterPro" id="IPR031127">
    <property type="entry name" value="E3_UB_ligase_RBR"/>
</dbReference>
<evidence type="ECO:0000256" key="2">
    <source>
        <dbReference type="ARBA" id="ARBA00004906"/>
    </source>
</evidence>
<comment type="similarity">
    <text evidence="10">Belongs to the RBR family. RNF14 subfamily.</text>
</comment>
<dbReference type="Pfam" id="PF00097">
    <property type="entry name" value="zf-C3HC4"/>
    <property type="match status" value="1"/>
</dbReference>
<keyword evidence="6" id="KW-0677">Repeat</keyword>
<evidence type="ECO:0000259" key="14">
    <source>
        <dbReference type="PROSITE" id="PS51873"/>
    </source>
</evidence>
<evidence type="ECO:0000256" key="4">
    <source>
        <dbReference type="ARBA" id="ARBA00022679"/>
    </source>
</evidence>
<dbReference type="OrthoDB" id="69641at2759"/>
<dbReference type="GO" id="GO:0016567">
    <property type="term" value="P:protein ubiquitination"/>
    <property type="evidence" value="ECO:0007669"/>
    <property type="project" value="InterPro"/>
</dbReference>
<dbReference type="AlphaFoldDB" id="E2A0X0"/>
<dbReference type="PROSITE" id="PS51873">
    <property type="entry name" value="TRIAD"/>
    <property type="match status" value="1"/>
</dbReference>
<dbReference type="FunFam" id="3.30.40.10:FF:000137">
    <property type="entry name" value="RanBP-type and C3HC4-type zinc finger-containing protein 1"/>
    <property type="match status" value="1"/>
</dbReference>
<keyword evidence="5" id="KW-0479">Metal-binding</keyword>
<reference evidence="15 16" key="1">
    <citation type="journal article" date="2010" name="Science">
        <title>Genomic comparison of the ants Camponotus floridanus and Harpegnathos saltator.</title>
        <authorList>
            <person name="Bonasio R."/>
            <person name="Zhang G."/>
            <person name="Ye C."/>
            <person name="Mutti N.S."/>
            <person name="Fang X."/>
            <person name="Qin N."/>
            <person name="Donahue G."/>
            <person name="Yang P."/>
            <person name="Li Q."/>
            <person name="Li C."/>
            <person name="Zhang P."/>
            <person name="Huang Z."/>
            <person name="Berger S.L."/>
            <person name="Reinberg D."/>
            <person name="Wang J."/>
            <person name="Liebig J."/>
        </authorList>
    </citation>
    <scope>NUCLEOTIDE SEQUENCE [LARGE SCALE GENOMIC DNA]</scope>
    <source>
        <strain evidence="16">C129</strain>
    </source>
</reference>
<evidence type="ECO:0000256" key="6">
    <source>
        <dbReference type="ARBA" id="ARBA00022737"/>
    </source>
</evidence>
<sequence>MTVLSSIYNKKEFSCIRSEKIKCTVNIFPKFHKKLEVNFTNYCSSNIIFKEIVPRDTIFIEYLPPIGLHTQLPDTYPSQKPPKFCVSVTWLTPWEISFICQKLDEIWEENQGNEILFLWLDFLQNDLFNFLNIQDSLDVSFMHIIRTTPGDRITFRLAHLSDPRAVNGALSLDLKKLLISYDRQQHRKQFDNNFYTCQICFQEYKGVHCIELRNCGHVYCKSCMKEHIRIKINERIKIIPCPTLNCSFEINDNDIKTLCPNLFSRYEELVLRITLDTMNDIIYCPRISCQNPIIKDPNDAAPICPICNYCFCVYCYKSFHGAAPCNIASDDVKKLINNYKDSDDKKIKFLEKKYGRRQIRLVEETLTSEYLQDNAKNCPKCHSFISKIDGCNKMICKHCQSCFCWLCGQQITLIDRYAHFTTTNSPCFGRLFEKGEDNNYDDFDIMENIIWFE</sequence>
<dbReference type="PROSITE" id="PS50089">
    <property type="entry name" value="ZF_RING_2"/>
    <property type="match status" value="1"/>
</dbReference>
<accession>E2A0X0</accession>
<evidence type="ECO:0000256" key="10">
    <source>
        <dbReference type="ARBA" id="ARBA00044508"/>
    </source>
</evidence>
<keyword evidence="16" id="KW-1185">Reference proteome</keyword>
<dbReference type="Pfam" id="PF01485">
    <property type="entry name" value="IBR"/>
    <property type="match status" value="1"/>
</dbReference>
<dbReference type="InterPro" id="IPR006575">
    <property type="entry name" value="RWD_dom"/>
</dbReference>
<dbReference type="EMBL" id="GL435626">
    <property type="protein sequence ID" value="EFN73023.1"/>
    <property type="molecule type" value="Genomic_DNA"/>
</dbReference>
<dbReference type="CDD" id="cd16628">
    <property type="entry name" value="RING-HC_RBR_RNF14"/>
    <property type="match status" value="1"/>
</dbReference>
<dbReference type="Gene3D" id="1.20.120.1750">
    <property type="match status" value="1"/>
</dbReference>
<proteinExistence type="inferred from homology"/>
<keyword evidence="8" id="KW-0833">Ubl conjugation pathway</keyword>
<dbReference type="PROSITE" id="PS50908">
    <property type="entry name" value="RWD"/>
    <property type="match status" value="1"/>
</dbReference>
<dbReference type="InterPro" id="IPR002867">
    <property type="entry name" value="IBR_dom"/>
</dbReference>
<dbReference type="EC" id="2.3.2.31" evidence="3"/>
<dbReference type="Gene3D" id="2.20.25.20">
    <property type="match status" value="1"/>
</dbReference>
<name>E2A0X0_CAMFO</name>
<keyword evidence="7 11" id="KW-0863">Zinc-finger</keyword>
<evidence type="ECO:0000256" key="3">
    <source>
        <dbReference type="ARBA" id="ARBA00012251"/>
    </source>
</evidence>
<evidence type="ECO:0000259" key="13">
    <source>
        <dbReference type="PROSITE" id="PS50908"/>
    </source>
</evidence>
<comment type="pathway">
    <text evidence="2">Protein modification; protein ubiquitination.</text>
</comment>
<feature type="domain" description="RING-type" evidence="14">
    <location>
        <begin position="193"/>
        <end position="431"/>
    </location>
</feature>
<evidence type="ECO:0000256" key="8">
    <source>
        <dbReference type="ARBA" id="ARBA00022786"/>
    </source>
</evidence>
<dbReference type="Gene3D" id="3.30.40.10">
    <property type="entry name" value="Zinc/RING finger domain, C3HC4 (zinc finger)"/>
    <property type="match status" value="1"/>
</dbReference>
<evidence type="ECO:0000256" key="11">
    <source>
        <dbReference type="PROSITE-ProRule" id="PRU00175"/>
    </source>
</evidence>
<dbReference type="InterPro" id="IPR018957">
    <property type="entry name" value="Znf_C3HC4_RING-type"/>
</dbReference>
<keyword evidence="4" id="KW-0808">Transferase</keyword>